<feature type="binding site" evidence="2">
    <location>
        <begin position="102"/>
        <end position="105"/>
    </location>
    <ligand>
        <name>ATP</name>
        <dbReference type="ChEBI" id="CHEBI:30616"/>
    </ligand>
</feature>
<gene>
    <name evidence="2 3" type="primary">bioD</name>
    <name evidence="3" type="ORF">D5366_06075</name>
</gene>
<dbReference type="Gene3D" id="3.40.50.300">
    <property type="entry name" value="P-loop containing nucleotide triphosphate hydrolases"/>
    <property type="match status" value="1"/>
</dbReference>
<comment type="catalytic activity">
    <reaction evidence="2">
        <text>(7R,8S)-7,8-diammoniononanoate + CO2 + ATP = (4R,5S)-dethiobiotin + ADP + phosphate + 3 H(+)</text>
        <dbReference type="Rhea" id="RHEA:15805"/>
        <dbReference type="ChEBI" id="CHEBI:15378"/>
        <dbReference type="ChEBI" id="CHEBI:16526"/>
        <dbReference type="ChEBI" id="CHEBI:30616"/>
        <dbReference type="ChEBI" id="CHEBI:43474"/>
        <dbReference type="ChEBI" id="CHEBI:149469"/>
        <dbReference type="ChEBI" id="CHEBI:149473"/>
        <dbReference type="ChEBI" id="CHEBI:456216"/>
        <dbReference type="EC" id="6.3.3.3"/>
    </reaction>
</comment>
<evidence type="ECO:0000313" key="3">
    <source>
        <dbReference type="EMBL" id="QDH24855.1"/>
    </source>
</evidence>
<accession>A0A4Y6V905</accession>
<evidence type="ECO:0000313" key="4">
    <source>
        <dbReference type="Proteomes" id="UP000317214"/>
    </source>
</evidence>
<dbReference type="AlphaFoldDB" id="A0A4Y6V905"/>
<dbReference type="PANTHER" id="PTHR43210:SF5">
    <property type="entry name" value="DETHIOBIOTIN SYNTHETASE"/>
    <property type="match status" value="1"/>
</dbReference>
<feature type="binding site" evidence="2">
    <location>
        <begin position="14"/>
        <end position="19"/>
    </location>
    <ligand>
        <name>ATP</name>
        <dbReference type="ChEBI" id="CHEBI:30616"/>
    </ligand>
</feature>
<feature type="binding site" evidence="2">
    <location>
        <position position="38"/>
    </location>
    <ligand>
        <name>substrate</name>
    </ligand>
</feature>
<evidence type="ECO:0000256" key="2">
    <source>
        <dbReference type="HAMAP-Rule" id="MF_00336"/>
    </source>
</evidence>
<comment type="subunit">
    <text evidence="2">Homodimer.</text>
</comment>
<reference evidence="3 4" key="1">
    <citation type="submission" date="2018-09" db="EMBL/GenBank/DDBJ databases">
        <title>The complete genome sequence of Neokomagataea tanensis NBRC 106556(T).</title>
        <authorList>
            <person name="Chua K.-O."/>
            <person name="See-Too W.-S."/>
            <person name="Hong K.-W."/>
            <person name="Yin W.-F."/>
            <person name="Chan K.-G."/>
        </authorList>
    </citation>
    <scope>NUCLEOTIDE SEQUENCE [LARGE SCALE GENOMIC DNA]</scope>
    <source>
        <strain evidence="4">AH13 \ NBRC 106556</strain>
    </source>
</reference>
<dbReference type="Pfam" id="PF13500">
    <property type="entry name" value="AAA_26"/>
    <property type="match status" value="1"/>
</dbReference>
<keyword evidence="4" id="KW-1185">Reference proteome</keyword>
<keyword evidence="2" id="KW-0067">ATP-binding</keyword>
<dbReference type="OrthoDB" id="9802097at2"/>
<proteinExistence type="inferred from homology"/>
<evidence type="ECO:0000256" key="1">
    <source>
        <dbReference type="ARBA" id="ARBA00022756"/>
    </source>
</evidence>
<comment type="function">
    <text evidence="2">Catalyzes a mechanistically unusual reaction, the ATP-dependent insertion of CO2 between the N7 and N8 nitrogen atoms of 7,8-diaminopelargonic acid (DAPA, also called 7,8-diammoniononanoate) to form a ureido ring.</text>
</comment>
<feature type="active site" evidence="2">
    <location>
        <position position="34"/>
    </location>
</feature>
<dbReference type="NCBIfam" id="TIGR00347">
    <property type="entry name" value="bioD"/>
    <property type="match status" value="1"/>
</dbReference>
<comment type="caution">
    <text evidence="2">Lacks conserved residue(s) required for the propagation of feature annotation.</text>
</comment>
<comment type="pathway">
    <text evidence="2">Cofactor biosynthesis; biotin biosynthesis; biotin from 7,8-diaminononanoate: step 1/2.</text>
</comment>
<dbReference type="GO" id="GO:0009102">
    <property type="term" value="P:biotin biosynthetic process"/>
    <property type="evidence" value="ECO:0007669"/>
    <property type="project" value="UniProtKB-UniRule"/>
</dbReference>
<organism evidence="3 4">
    <name type="scientific">Neokomagataea tanensis</name>
    <dbReference type="NCBI Taxonomy" id="661191"/>
    <lineage>
        <taxon>Bacteria</taxon>
        <taxon>Pseudomonadati</taxon>
        <taxon>Pseudomonadota</taxon>
        <taxon>Alphaproteobacteria</taxon>
        <taxon>Acetobacterales</taxon>
        <taxon>Acetobacteraceae</taxon>
        <taxon>Neokomagataea</taxon>
    </lineage>
</organism>
<feature type="binding site" evidence="2">
    <location>
        <position position="102"/>
    </location>
    <ligand>
        <name>Mg(2+)</name>
        <dbReference type="ChEBI" id="CHEBI:18420"/>
    </ligand>
</feature>
<feature type="binding site" evidence="2">
    <location>
        <position position="46"/>
    </location>
    <ligand>
        <name>ATP</name>
        <dbReference type="ChEBI" id="CHEBI:30616"/>
    </ligand>
</feature>
<dbReference type="UniPathway" id="UPA00078">
    <property type="reaction ID" value="UER00161"/>
</dbReference>
<dbReference type="SUPFAM" id="SSF52540">
    <property type="entry name" value="P-loop containing nucleoside triphosphate hydrolases"/>
    <property type="match status" value="1"/>
</dbReference>
<dbReference type="GO" id="GO:0004141">
    <property type="term" value="F:dethiobiotin synthase activity"/>
    <property type="evidence" value="ECO:0007669"/>
    <property type="project" value="UniProtKB-UniRule"/>
</dbReference>
<dbReference type="KEGG" id="ntn:D5366_06075"/>
<comment type="cofactor">
    <cofactor evidence="2">
        <name>Mg(2+)</name>
        <dbReference type="ChEBI" id="CHEBI:18420"/>
    </cofactor>
</comment>
<dbReference type="GO" id="GO:0005737">
    <property type="term" value="C:cytoplasm"/>
    <property type="evidence" value="ECO:0007669"/>
    <property type="project" value="UniProtKB-SubCell"/>
</dbReference>
<dbReference type="PANTHER" id="PTHR43210">
    <property type="entry name" value="DETHIOBIOTIN SYNTHETASE"/>
    <property type="match status" value="1"/>
</dbReference>
<feature type="binding site" evidence="2">
    <location>
        <begin position="186"/>
        <end position="188"/>
    </location>
    <ligand>
        <name>ATP</name>
        <dbReference type="ChEBI" id="CHEBI:30616"/>
    </ligand>
</feature>
<feature type="binding site" evidence="2">
    <location>
        <position position="46"/>
    </location>
    <ligand>
        <name>Mg(2+)</name>
        <dbReference type="ChEBI" id="CHEBI:18420"/>
    </ligand>
</feature>
<dbReference type="InterPro" id="IPR027417">
    <property type="entry name" value="P-loop_NTPase"/>
</dbReference>
<protein>
    <recommendedName>
        <fullName evidence="2">ATP-dependent dethiobiotin synthetase BioD</fullName>
        <ecNumber evidence="2">6.3.3.3</ecNumber>
    </recommendedName>
    <alternativeName>
        <fullName evidence="2">DTB synthetase</fullName>
        <shortName evidence="2">DTBS</shortName>
    </alternativeName>
    <alternativeName>
        <fullName evidence="2">Dethiobiotin synthase</fullName>
    </alternativeName>
</protein>
<dbReference type="Proteomes" id="UP000317214">
    <property type="component" value="Chromosome"/>
</dbReference>
<sequence>MMSRGVFVTGTDTGIGKTLTSAILTSAWHATYWKPLQTGLNEEDGDSPTVKHLASLPAERLIPPAYALQAPLAPSAAADLEGIRINPGRLVLPDVNQPLVVEGAGGVMVPVTEDLLMIDIMARFALPVVIVARSGLGTINHSLLTIEALKRRGIEILGIVFSGDENPGNMRDIERIGQVQTLLSIPKIANITPQTISDYAKNVPALNNLLHRV</sequence>
<name>A0A4Y6V905_9PROT</name>
<comment type="similarity">
    <text evidence="2">Belongs to the dethiobiotin synthetase family.</text>
</comment>
<dbReference type="EMBL" id="CP032485">
    <property type="protein sequence ID" value="QDH24855.1"/>
    <property type="molecule type" value="Genomic_DNA"/>
</dbReference>
<dbReference type="InterPro" id="IPR004472">
    <property type="entry name" value="DTB_synth_BioD"/>
</dbReference>
<feature type="binding site" evidence="2">
    <location>
        <position position="18"/>
    </location>
    <ligand>
        <name>Mg(2+)</name>
        <dbReference type="ChEBI" id="CHEBI:18420"/>
    </ligand>
</feature>
<dbReference type="HAMAP" id="MF_00336">
    <property type="entry name" value="BioD"/>
    <property type="match status" value="1"/>
</dbReference>
<comment type="subcellular location">
    <subcellularLocation>
        <location evidence="2">Cytoplasm</location>
    </subcellularLocation>
</comment>
<keyword evidence="1 2" id="KW-0093">Biotin biosynthesis</keyword>
<keyword evidence="2" id="KW-0547">Nucleotide-binding</keyword>
<dbReference type="EC" id="6.3.3.3" evidence="2"/>
<dbReference type="GO" id="GO:0000287">
    <property type="term" value="F:magnesium ion binding"/>
    <property type="evidence" value="ECO:0007669"/>
    <property type="project" value="UniProtKB-UniRule"/>
</dbReference>
<keyword evidence="2" id="KW-0479">Metal-binding</keyword>
<dbReference type="GO" id="GO:0005524">
    <property type="term" value="F:ATP binding"/>
    <property type="evidence" value="ECO:0007669"/>
    <property type="project" value="UniProtKB-UniRule"/>
</dbReference>
<keyword evidence="2 3" id="KW-0436">Ligase</keyword>
<keyword evidence="2" id="KW-0963">Cytoplasm</keyword>
<dbReference type="CDD" id="cd03109">
    <property type="entry name" value="DTBS"/>
    <property type="match status" value="1"/>
</dbReference>
<dbReference type="PIRSF" id="PIRSF006755">
    <property type="entry name" value="DTB_synth"/>
    <property type="match status" value="1"/>
</dbReference>
<keyword evidence="2" id="KW-0460">Magnesium</keyword>
<dbReference type="RefSeq" id="WP_141492699.1">
    <property type="nucleotide sequence ID" value="NZ_CP032485.1"/>
</dbReference>